<dbReference type="Proteomes" id="UP000009881">
    <property type="component" value="Unassembled WGS sequence"/>
</dbReference>
<evidence type="ECO:0000313" key="2">
    <source>
        <dbReference type="EMBL" id="EKV29586.1"/>
    </source>
</evidence>
<gene>
    <name evidence="2" type="ORF">C882_0408</name>
</gene>
<accession>K9HM16</accession>
<evidence type="ECO:0000313" key="3">
    <source>
        <dbReference type="Proteomes" id="UP000009881"/>
    </source>
</evidence>
<reference evidence="2 3" key="1">
    <citation type="journal article" date="2013" name="Genome Announc.">
        <title>Draft Genome Sequence of an Alphaproteobacterium, Caenispirillum salinarum AK4(T), Isolated from a Solar Saltern.</title>
        <authorList>
            <person name="Khatri I."/>
            <person name="Singh A."/>
            <person name="Korpole S."/>
            <person name="Pinnaka A.K."/>
            <person name="Subramanian S."/>
        </authorList>
    </citation>
    <scope>NUCLEOTIDE SEQUENCE [LARGE SCALE GENOMIC DNA]</scope>
    <source>
        <strain evidence="2 3">AK4</strain>
    </source>
</reference>
<evidence type="ECO:0000256" key="1">
    <source>
        <dbReference type="SAM" id="Phobius"/>
    </source>
</evidence>
<sequence length="82" mass="8075">MDWLVQLAASACIASSGIALLAHTNRAAAMGERLASFGGGIALTAAGAGTIIADIRPTVEGAGRMIVRHLPDVLPAALGAPG</sequence>
<protein>
    <submittedName>
        <fullName evidence="2">Uncharacterized protein</fullName>
    </submittedName>
</protein>
<keyword evidence="1" id="KW-0812">Transmembrane</keyword>
<dbReference type="STRING" id="1238182.C882_0408"/>
<comment type="caution">
    <text evidence="2">The sequence shown here is derived from an EMBL/GenBank/DDBJ whole genome shotgun (WGS) entry which is preliminary data.</text>
</comment>
<feature type="transmembrane region" description="Helical" evidence="1">
    <location>
        <begin position="37"/>
        <end position="55"/>
    </location>
</feature>
<organism evidence="2 3">
    <name type="scientific">Caenispirillum salinarum AK4</name>
    <dbReference type="NCBI Taxonomy" id="1238182"/>
    <lineage>
        <taxon>Bacteria</taxon>
        <taxon>Pseudomonadati</taxon>
        <taxon>Pseudomonadota</taxon>
        <taxon>Alphaproteobacteria</taxon>
        <taxon>Rhodospirillales</taxon>
        <taxon>Novispirillaceae</taxon>
        <taxon>Caenispirillum</taxon>
    </lineage>
</organism>
<dbReference type="AlphaFoldDB" id="K9HM16"/>
<dbReference type="RefSeq" id="WP_009541067.1">
    <property type="nucleotide sequence ID" value="NZ_ANHY01000012.1"/>
</dbReference>
<name>K9HM16_9PROT</name>
<proteinExistence type="predicted"/>
<keyword evidence="3" id="KW-1185">Reference proteome</keyword>
<keyword evidence="1" id="KW-0472">Membrane</keyword>
<keyword evidence="1" id="KW-1133">Transmembrane helix</keyword>
<dbReference type="EMBL" id="ANHY01000012">
    <property type="protein sequence ID" value="EKV29586.1"/>
    <property type="molecule type" value="Genomic_DNA"/>
</dbReference>